<organism evidence="4 5">
    <name type="scientific">Marine Group III euryarchaeote CG-Epi2</name>
    <dbReference type="NCBI Taxonomy" id="1888996"/>
    <lineage>
        <taxon>Archaea</taxon>
        <taxon>Methanobacteriati</taxon>
        <taxon>Thermoplasmatota</taxon>
        <taxon>Thermoplasmata</taxon>
        <taxon>Candidatus Thermoprofundales</taxon>
    </lineage>
</organism>
<feature type="transmembrane region" description="Helical" evidence="2">
    <location>
        <begin position="462"/>
        <end position="482"/>
    </location>
</feature>
<feature type="transmembrane region" description="Helical" evidence="2">
    <location>
        <begin position="526"/>
        <end position="549"/>
    </location>
</feature>
<dbReference type="Proteomes" id="UP000183615">
    <property type="component" value="Unassembled WGS sequence"/>
</dbReference>
<dbReference type="Pfam" id="PF07728">
    <property type="entry name" value="AAA_5"/>
    <property type="match status" value="1"/>
</dbReference>
<reference evidence="4 5" key="1">
    <citation type="submission" date="2016-08" db="EMBL/GenBank/DDBJ databases">
        <title>New Insights into Marine Group III Euryarchaeota, from dark to light.</title>
        <authorList>
            <person name="Haro-Moreno J.M."/>
            <person name="Rodriguez-Valera F."/>
            <person name="Lopez-Garcia P."/>
            <person name="Moreira D."/>
            <person name="Martin-Cuadrado A.B."/>
        </authorList>
    </citation>
    <scope>NUCLEOTIDE SEQUENCE [LARGE SCALE GENOMIC DNA]</scope>
    <source>
        <strain evidence="4">CG-Epi2</strain>
    </source>
</reference>
<dbReference type="SUPFAM" id="SSF52540">
    <property type="entry name" value="P-loop containing nucleoside triphosphate hydrolases"/>
    <property type="match status" value="1"/>
</dbReference>
<evidence type="ECO:0000256" key="1">
    <source>
        <dbReference type="SAM" id="MobiDB-lite"/>
    </source>
</evidence>
<accession>A0A1J5UBV5</accession>
<feature type="transmembrane region" description="Helical" evidence="2">
    <location>
        <begin position="497"/>
        <end position="514"/>
    </location>
</feature>
<feature type="compositionally biased region" description="Acidic residues" evidence="1">
    <location>
        <begin position="37"/>
        <end position="48"/>
    </location>
</feature>
<dbReference type="AlphaFoldDB" id="A0A1J5UBV5"/>
<keyword evidence="2" id="KW-0812">Transmembrane</keyword>
<dbReference type="SMART" id="SM00382">
    <property type="entry name" value="AAA"/>
    <property type="match status" value="1"/>
</dbReference>
<feature type="transmembrane region" description="Helical" evidence="2">
    <location>
        <begin position="140"/>
        <end position="163"/>
    </location>
</feature>
<comment type="caution">
    <text evidence="4">The sequence shown here is derived from an EMBL/GenBank/DDBJ whole genome shotgun (WGS) entry which is preliminary data.</text>
</comment>
<dbReference type="PANTHER" id="PTHR37291">
    <property type="entry name" value="5-METHYLCYTOSINE-SPECIFIC RESTRICTION ENZYME B"/>
    <property type="match status" value="1"/>
</dbReference>
<evidence type="ECO:0000256" key="2">
    <source>
        <dbReference type="SAM" id="Phobius"/>
    </source>
</evidence>
<feature type="domain" description="AAA+ ATPase" evidence="3">
    <location>
        <begin position="703"/>
        <end position="878"/>
    </location>
</feature>
<feature type="compositionally biased region" description="Low complexity" evidence="1">
    <location>
        <begin position="58"/>
        <end position="70"/>
    </location>
</feature>
<evidence type="ECO:0000313" key="4">
    <source>
        <dbReference type="EMBL" id="OIR21782.1"/>
    </source>
</evidence>
<feature type="transmembrane region" description="Helical" evidence="2">
    <location>
        <begin position="564"/>
        <end position="581"/>
    </location>
</feature>
<evidence type="ECO:0000313" key="5">
    <source>
        <dbReference type="Proteomes" id="UP000183615"/>
    </source>
</evidence>
<keyword evidence="2" id="KW-0472">Membrane</keyword>
<feature type="transmembrane region" description="Helical" evidence="2">
    <location>
        <begin position="431"/>
        <end position="450"/>
    </location>
</feature>
<dbReference type="InterPro" id="IPR027417">
    <property type="entry name" value="P-loop_NTPase"/>
</dbReference>
<feature type="transmembrane region" description="Helical" evidence="2">
    <location>
        <begin position="341"/>
        <end position="362"/>
    </location>
</feature>
<feature type="transmembrane region" description="Helical" evidence="2">
    <location>
        <begin position="281"/>
        <end position="300"/>
    </location>
</feature>
<dbReference type="EMBL" id="MIYZ01000035">
    <property type="protein sequence ID" value="OIR21782.1"/>
    <property type="molecule type" value="Genomic_DNA"/>
</dbReference>
<dbReference type="InterPro" id="IPR003593">
    <property type="entry name" value="AAA+_ATPase"/>
</dbReference>
<keyword evidence="2" id="KW-1133">Transmembrane helix</keyword>
<evidence type="ECO:0000259" key="3">
    <source>
        <dbReference type="SMART" id="SM00382"/>
    </source>
</evidence>
<dbReference type="InterPro" id="IPR052934">
    <property type="entry name" value="Methyl-DNA_Rec/Restrict_Enz"/>
</dbReference>
<dbReference type="InterPro" id="IPR011704">
    <property type="entry name" value="ATPase_dyneun-rel_AAA"/>
</dbReference>
<dbReference type="GO" id="GO:0005524">
    <property type="term" value="F:ATP binding"/>
    <property type="evidence" value="ECO:0007669"/>
    <property type="project" value="InterPro"/>
</dbReference>
<feature type="transmembrane region" description="Helical" evidence="2">
    <location>
        <begin position="248"/>
        <end position="269"/>
    </location>
</feature>
<feature type="transmembrane region" description="Helical" evidence="2">
    <location>
        <begin position="306"/>
        <end position="329"/>
    </location>
</feature>
<protein>
    <recommendedName>
        <fullName evidence="3">AAA+ ATPase domain-containing protein</fullName>
    </recommendedName>
</protein>
<gene>
    <name evidence="4" type="ORF">BET99_05785</name>
</gene>
<proteinExistence type="predicted"/>
<sequence>MMKVCPVCQYEEEQEDEVSCAICGSDLESEGSVIEEITTEEPSTNEEILDSKSVDKTSSSAELSSSQEELAPADSSSMTDEEKAIEEALSASEVTSSEDSNSSTFFSDLWSQTSDSFVVLFGNLDGFFKTDSKINYKAPLIALVISILLFFSVIGLAVTTVPLPDEESSDGMLPVTPYRKNGIEIGRGVSDPFTGEPFNCEIWDAMRYEDFRVEDPEDDFLTYAITDTNQSGTVDNSERYGCFVNMSWMSGISFVFFNIILFICVLYLYSSVSNKSIIQPIIVFGLAESVLFILYGGILNKLIEPLILTVGLVCAICLIVSVGVLLARVVRERTLDDPPTLTFYLFMIAVALLISSVFFNYAQGPYLICTDEYGTSPRTEIIDGNVTIMDSELEEMRNNIDFEEQTVCQRVGYKALLVKPFYLEGGGSDSMILLLASTFIFIGAGNWLISSTKIRDIEEAKYFSMIISGLVLQFLILAYNLVTNGDDGLVMDTNDTMLTVMAVGVASVGLYSFYKKRSGDASSMGVAYFGIFAAGIFALFGTFLSPILIGGNDVAIPQDSQGRLYLLMTTLVTAIGFWLSYKFGSRKLQEFSIASDMAMPNREDPFAPTVPGQQAAMPEWTVDSAMEFLMQEYGDDFQIELKHTTEHTPDMALVEKTMMDNVDQSVTIRQGIEVDYNVKFEEIAEAYSTTRDTVDEVITHLTSGKNIMLFGEPGTGKTALSNILLTKLCGEIDQPNGSKAPNYTIVTANAEWSNFDVIGGISPDDSGGYFFKDGYVAEAAKLCEKSIVETGKPHYLVIDEFNRANIDEAFGKLFTVFEYRDKQPLLTHKETGGAPFMMPPEFRIIGTMNTQDKNTLFNVGFALMRRFAFVEIGLPDPSDEYNRMPVFVYFKLKKLGLVPDRPEGDGLWKFGEKCKHFPSRKFDFYDDDNNMYKCHEKLVKFLAPDEVPKRGDEVAVGVRTFRKIGPALLIDSMVTIFNSIQKYGPDLALDKVIRSNIMPSLEGLERSEIRCLFLKSKEVLGPDSLVTETFDRMANSDSLSLF</sequence>
<name>A0A1J5UBV5_9ARCH</name>
<dbReference type="Gene3D" id="3.40.50.300">
    <property type="entry name" value="P-loop containing nucleotide triphosphate hydrolases"/>
    <property type="match status" value="1"/>
</dbReference>
<dbReference type="PANTHER" id="PTHR37291:SF1">
    <property type="entry name" value="TYPE IV METHYL-DIRECTED RESTRICTION ENZYME ECOKMCRB SUBUNIT"/>
    <property type="match status" value="1"/>
</dbReference>
<dbReference type="GO" id="GO:0016887">
    <property type="term" value="F:ATP hydrolysis activity"/>
    <property type="evidence" value="ECO:0007669"/>
    <property type="project" value="InterPro"/>
</dbReference>
<feature type="region of interest" description="Disordered" evidence="1">
    <location>
        <begin position="36"/>
        <end position="82"/>
    </location>
</feature>